<organism evidence="2">
    <name type="scientific">Anguilla anguilla</name>
    <name type="common">European freshwater eel</name>
    <name type="synonym">Muraena anguilla</name>
    <dbReference type="NCBI Taxonomy" id="7936"/>
    <lineage>
        <taxon>Eukaryota</taxon>
        <taxon>Metazoa</taxon>
        <taxon>Chordata</taxon>
        <taxon>Craniata</taxon>
        <taxon>Vertebrata</taxon>
        <taxon>Euteleostomi</taxon>
        <taxon>Actinopterygii</taxon>
        <taxon>Neopterygii</taxon>
        <taxon>Teleostei</taxon>
        <taxon>Anguilliformes</taxon>
        <taxon>Anguillidae</taxon>
        <taxon>Anguilla</taxon>
    </lineage>
</organism>
<evidence type="ECO:0000256" key="1">
    <source>
        <dbReference type="SAM" id="SignalP"/>
    </source>
</evidence>
<reference evidence="2" key="1">
    <citation type="submission" date="2014-11" db="EMBL/GenBank/DDBJ databases">
        <authorList>
            <person name="Amaro Gonzalez C."/>
        </authorList>
    </citation>
    <scope>NUCLEOTIDE SEQUENCE</scope>
</reference>
<evidence type="ECO:0000313" key="2">
    <source>
        <dbReference type="EMBL" id="JAH33114.1"/>
    </source>
</evidence>
<protein>
    <submittedName>
        <fullName evidence="2">Uncharacterized protein</fullName>
    </submittedName>
</protein>
<feature type="signal peptide" evidence="1">
    <location>
        <begin position="1"/>
        <end position="21"/>
    </location>
</feature>
<feature type="chain" id="PRO_5002431792" evidence="1">
    <location>
        <begin position="22"/>
        <end position="31"/>
    </location>
</feature>
<accession>A0A0E9RVF8</accession>
<dbReference type="EMBL" id="GBXM01075463">
    <property type="protein sequence ID" value="JAH33114.1"/>
    <property type="molecule type" value="Transcribed_RNA"/>
</dbReference>
<dbReference type="AlphaFoldDB" id="A0A0E9RVF8"/>
<sequence length="31" mass="3371">MFVCACVCVCVLFLKLQPGLSTASTPLWPRS</sequence>
<reference evidence="2" key="2">
    <citation type="journal article" date="2015" name="Fish Shellfish Immunol.">
        <title>Early steps in the European eel (Anguilla anguilla)-Vibrio vulnificus interaction in the gills: Role of the RtxA13 toxin.</title>
        <authorList>
            <person name="Callol A."/>
            <person name="Pajuelo D."/>
            <person name="Ebbesson L."/>
            <person name="Teles M."/>
            <person name="MacKenzie S."/>
            <person name="Amaro C."/>
        </authorList>
    </citation>
    <scope>NUCLEOTIDE SEQUENCE</scope>
</reference>
<proteinExistence type="predicted"/>
<keyword evidence="1" id="KW-0732">Signal</keyword>
<name>A0A0E9RVF8_ANGAN</name>